<dbReference type="PANTHER" id="PTHR34605">
    <property type="entry name" value="PHAGE_INTEGRASE DOMAIN-CONTAINING PROTEIN"/>
    <property type="match status" value="1"/>
</dbReference>
<dbReference type="InterPro" id="IPR013762">
    <property type="entry name" value="Integrase-like_cat_sf"/>
</dbReference>
<evidence type="ECO:0000313" key="3">
    <source>
        <dbReference type="Proteomes" id="UP000054538"/>
    </source>
</evidence>
<gene>
    <name evidence="2" type="ORF">PAXRUDRAFT_17192</name>
</gene>
<reference evidence="2 3" key="1">
    <citation type="submission" date="2014-04" db="EMBL/GenBank/DDBJ databases">
        <authorList>
            <consortium name="DOE Joint Genome Institute"/>
            <person name="Kuo A."/>
            <person name="Kohler A."/>
            <person name="Jargeat P."/>
            <person name="Nagy L.G."/>
            <person name="Floudas D."/>
            <person name="Copeland A."/>
            <person name="Barry K.W."/>
            <person name="Cichocki N."/>
            <person name="Veneault-Fourrey C."/>
            <person name="LaButti K."/>
            <person name="Lindquist E.A."/>
            <person name="Lipzen A."/>
            <person name="Lundell T."/>
            <person name="Morin E."/>
            <person name="Murat C."/>
            <person name="Sun H."/>
            <person name="Tunlid A."/>
            <person name="Henrissat B."/>
            <person name="Grigoriev I.V."/>
            <person name="Hibbett D.S."/>
            <person name="Martin F."/>
            <person name="Nordberg H.P."/>
            <person name="Cantor M.N."/>
            <person name="Hua S.X."/>
        </authorList>
    </citation>
    <scope>NUCLEOTIDE SEQUENCE [LARGE SCALE GENOMIC DNA]</scope>
    <source>
        <strain evidence="2 3">Ve08.2h10</strain>
    </source>
</reference>
<dbReference type="InterPro" id="IPR052925">
    <property type="entry name" value="Phage_Integrase-like_Recomb"/>
</dbReference>
<evidence type="ECO:0000313" key="2">
    <source>
        <dbReference type="EMBL" id="KIK77908.1"/>
    </source>
</evidence>
<reference evidence="3" key="2">
    <citation type="submission" date="2015-01" db="EMBL/GenBank/DDBJ databases">
        <title>Evolutionary Origins and Diversification of the Mycorrhizal Mutualists.</title>
        <authorList>
            <consortium name="DOE Joint Genome Institute"/>
            <consortium name="Mycorrhizal Genomics Consortium"/>
            <person name="Kohler A."/>
            <person name="Kuo A."/>
            <person name="Nagy L.G."/>
            <person name="Floudas D."/>
            <person name="Copeland A."/>
            <person name="Barry K.W."/>
            <person name="Cichocki N."/>
            <person name="Veneault-Fourrey C."/>
            <person name="LaButti K."/>
            <person name="Lindquist E.A."/>
            <person name="Lipzen A."/>
            <person name="Lundell T."/>
            <person name="Morin E."/>
            <person name="Murat C."/>
            <person name="Riley R."/>
            <person name="Ohm R."/>
            <person name="Sun H."/>
            <person name="Tunlid A."/>
            <person name="Henrissat B."/>
            <person name="Grigoriev I.V."/>
            <person name="Hibbett D.S."/>
            <person name="Martin F."/>
        </authorList>
    </citation>
    <scope>NUCLEOTIDE SEQUENCE [LARGE SCALE GENOMIC DNA]</scope>
    <source>
        <strain evidence="3">Ve08.2h10</strain>
    </source>
</reference>
<dbReference type="EMBL" id="KN826788">
    <property type="protein sequence ID" value="KIK77908.1"/>
    <property type="molecule type" value="Genomic_DNA"/>
</dbReference>
<dbReference type="AlphaFoldDB" id="A0A0D0CRF0"/>
<dbReference type="Gene3D" id="1.10.443.10">
    <property type="entry name" value="Intergrase catalytic core"/>
    <property type="match status" value="1"/>
</dbReference>
<organism evidence="2 3">
    <name type="scientific">Paxillus rubicundulus Ve08.2h10</name>
    <dbReference type="NCBI Taxonomy" id="930991"/>
    <lineage>
        <taxon>Eukaryota</taxon>
        <taxon>Fungi</taxon>
        <taxon>Dikarya</taxon>
        <taxon>Basidiomycota</taxon>
        <taxon>Agaricomycotina</taxon>
        <taxon>Agaricomycetes</taxon>
        <taxon>Agaricomycetidae</taxon>
        <taxon>Boletales</taxon>
        <taxon>Paxilineae</taxon>
        <taxon>Paxillaceae</taxon>
        <taxon>Paxillus</taxon>
    </lineage>
</organism>
<dbReference type="InterPro" id="IPR011010">
    <property type="entry name" value="DNA_brk_join_enz"/>
</dbReference>
<sequence>MAHSTWSPWNILPEQLNAVLDGAAELVPPGSKRPICEPFTVQIILQICTHLNLSKGLDAAVLACLTISFYSLARLGELLVKTLKAFKPTKHVKRSDVVMDVEDRHGLKATKIRIPETKTTKTGEDIFYAEQSNLSDPKAALENHFAINDPLSHHHLFAYKVKGKRQPLMKDKFMERINFAAKKASLNLMQGHGLRIGGTLEYLLRGVSFEVVKSMGRWSSNAFALYLRKHAMIMAPYLQDTPLLEPFMQYSMPPVR</sequence>
<proteinExistence type="predicted"/>
<dbReference type="OrthoDB" id="2678913at2759"/>
<dbReference type="Proteomes" id="UP000054538">
    <property type="component" value="Unassembled WGS sequence"/>
</dbReference>
<dbReference type="InParanoid" id="A0A0D0CRF0"/>
<dbReference type="PANTHER" id="PTHR34605:SF3">
    <property type="entry name" value="P CELL-TYPE AGGLUTINATION PROTEIN MAP4-LIKE-RELATED"/>
    <property type="match status" value="1"/>
</dbReference>
<keyword evidence="3" id="KW-1185">Reference proteome</keyword>
<dbReference type="SUPFAM" id="SSF56349">
    <property type="entry name" value="DNA breaking-rejoining enzymes"/>
    <property type="match status" value="1"/>
</dbReference>
<dbReference type="GO" id="GO:0003677">
    <property type="term" value="F:DNA binding"/>
    <property type="evidence" value="ECO:0007669"/>
    <property type="project" value="InterPro"/>
</dbReference>
<keyword evidence="1" id="KW-0233">DNA recombination</keyword>
<accession>A0A0D0CRF0</accession>
<dbReference type="GO" id="GO:0006310">
    <property type="term" value="P:DNA recombination"/>
    <property type="evidence" value="ECO:0007669"/>
    <property type="project" value="UniProtKB-KW"/>
</dbReference>
<evidence type="ECO:0000256" key="1">
    <source>
        <dbReference type="ARBA" id="ARBA00023172"/>
    </source>
</evidence>
<name>A0A0D0CRF0_9AGAM</name>
<dbReference type="GO" id="GO:0015074">
    <property type="term" value="P:DNA integration"/>
    <property type="evidence" value="ECO:0007669"/>
    <property type="project" value="InterPro"/>
</dbReference>
<protein>
    <submittedName>
        <fullName evidence="2">Uncharacterized protein</fullName>
    </submittedName>
</protein>
<dbReference type="HOGENOM" id="CLU_003292_2_2_1"/>